<dbReference type="GO" id="GO:0003677">
    <property type="term" value="F:DNA binding"/>
    <property type="evidence" value="ECO:0007669"/>
    <property type="project" value="UniProtKB-KW"/>
</dbReference>
<evidence type="ECO:0000256" key="6">
    <source>
        <dbReference type="ARBA" id="ARBA00047188"/>
    </source>
</evidence>
<dbReference type="InterPro" id="IPR000835">
    <property type="entry name" value="HTH_MarR-typ"/>
</dbReference>
<dbReference type="GO" id="GO:0003700">
    <property type="term" value="F:DNA-binding transcription factor activity"/>
    <property type="evidence" value="ECO:0007669"/>
    <property type="project" value="InterPro"/>
</dbReference>
<evidence type="ECO:0000259" key="8">
    <source>
        <dbReference type="PROSITE" id="PS50995"/>
    </source>
</evidence>
<gene>
    <name evidence="9" type="ORF">FYJ83_14830</name>
</gene>
<evidence type="ECO:0000256" key="5">
    <source>
        <dbReference type="ARBA" id="ARBA00046337"/>
    </source>
</evidence>
<dbReference type="PRINTS" id="PR00598">
    <property type="entry name" value="HTHMARR"/>
</dbReference>
<sequence length="147" mass="16875">MDVLEFKDQLVDLMRDVSVNIDNAFLPIVHKYDLTLIQAQILKHINDDQNHSIGSLAKIMNIQSGNTSSMCKQLEKKGYLERHRDMSDERVVKIQLTDKGISTIAEIDNILKQIYTPIFSSENHDDIQTIILGLQNLKDLLIRMNKV</sequence>
<dbReference type="PANTHER" id="PTHR42756:SF1">
    <property type="entry name" value="TRANSCRIPTIONAL REPRESSOR OF EMRAB OPERON"/>
    <property type="match status" value="1"/>
</dbReference>
<evidence type="ECO:0000256" key="7">
    <source>
        <dbReference type="ARBA" id="ARBA00047207"/>
    </source>
</evidence>
<name>A0A6N7Y1M9_9FIRM</name>
<comment type="caution">
    <text evidence="9">The sequence shown here is derived from an EMBL/GenBank/DDBJ whole genome shotgun (WGS) entry which is preliminary data.</text>
</comment>
<dbReference type="GO" id="GO:0005737">
    <property type="term" value="C:cytoplasm"/>
    <property type="evidence" value="ECO:0007669"/>
    <property type="project" value="UniProtKB-SubCell"/>
</dbReference>
<feature type="domain" description="HTH marR-type" evidence="8">
    <location>
        <begin position="7"/>
        <end position="146"/>
    </location>
</feature>
<dbReference type="InterPro" id="IPR036388">
    <property type="entry name" value="WH-like_DNA-bd_sf"/>
</dbReference>
<evidence type="ECO:0000256" key="3">
    <source>
        <dbReference type="ARBA" id="ARBA00023125"/>
    </source>
</evidence>
<keyword evidence="2" id="KW-0805">Transcription regulation</keyword>
<protein>
    <recommendedName>
        <fullName evidence="6">HTH-type transcriptional regulator SarZ</fullName>
    </recommendedName>
    <alternativeName>
        <fullName evidence="7">Staphylococcal accessory regulator Z</fullName>
    </alternativeName>
</protein>
<evidence type="ECO:0000313" key="10">
    <source>
        <dbReference type="Proteomes" id="UP000469523"/>
    </source>
</evidence>
<dbReference type="RefSeq" id="WP_154441836.1">
    <property type="nucleotide sequence ID" value="NZ_JAHLPJ010000001.1"/>
</dbReference>
<keyword evidence="3" id="KW-0238">DNA-binding</keyword>
<evidence type="ECO:0000256" key="1">
    <source>
        <dbReference type="ARBA" id="ARBA00004496"/>
    </source>
</evidence>
<keyword evidence="10" id="KW-1185">Reference proteome</keyword>
<dbReference type="Proteomes" id="UP000469523">
    <property type="component" value="Unassembled WGS sequence"/>
</dbReference>
<dbReference type="SMART" id="SM00347">
    <property type="entry name" value="HTH_MARR"/>
    <property type="match status" value="1"/>
</dbReference>
<organism evidence="9 10">
    <name type="scientific">Tissierella pigra</name>
    <dbReference type="NCBI Taxonomy" id="2607614"/>
    <lineage>
        <taxon>Bacteria</taxon>
        <taxon>Bacillati</taxon>
        <taxon>Bacillota</taxon>
        <taxon>Tissierellia</taxon>
        <taxon>Tissierellales</taxon>
        <taxon>Tissierellaceae</taxon>
        <taxon>Tissierella</taxon>
    </lineage>
</organism>
<dbReference type="EMBL" id="VUNQ01000041">
    <property type="protein sequence ID" value="MSU02734.1"/>
    <property type="molecule type" value="Genomic_DNA"/>
</dbReference>
<dbReference type="InterPro" id="IPR055166">
    <property type="entry name" value="Transc_reg_Sar_Rot_HTH"/>
</dbReference>
<dbReference type="SUPFAM" id="SSF46785">
    <property type="entry name" value="Winged helix' DNA-binding domain"/>
    <property type="match status" value="1"/>
</dbReference>
<dbReference type="PROSITE" id="PS50995">
    <property type="entry name" value="HTH_MARR_2"/>
    <property type="match status" value="1"/>
</dbReference>
<keyword evidence="4" id="KW-0804">Transcription</keyword>
<accession>A0A6N7Y1M9</accession>
<comment type="subcellular location">
    <subcellularLocation>
        <location evidence="1">Cytoplasm</location>
    </subcellularLocation>
</comment>
<dbReference type="AlphaFoldDB" id="A0A6N7Y1M9"/>
<dbReference type="Pfam" id="PF22381">
    <property type="entry name" value="Staph_reg_Sar_Rot"/>
    <property type="match status" value="1"/>
</dbReference>
<dbReference type="InterPro" id="IPR036390">
    <property type="entry name" value="WH_DNA-bd_sf"/>
</dbReference>
<dbReference type="Gene3D" id="1.10.10.10">
    <property type="entry name" value="Winged helix-like DNA-binding domain superfamily/Winged helix DNA-binding domain"/>
    <property type="match status" value="1"/>
</dbReference>
<proteinExistence type="inferred from homology"/>
<evidence type="ECO:0000256" key="2">
    <source>
        <dbReference type="ARBA" id="ARBA00023015"/>
    </source>
</evidence>
<reference evidence="9 10" key="1">
    <citation type="submission" date="2019-09" db="EMBL/GenBank/DDBJ databases">
        <title>In-depth cultivation of the pig gut microbiome towards novel bacterial diversity and tailored functional studies.</title>
        <authorList>
            <person name="Wylensek D."/>
            <person name="Hitch T.C.A."/>
            <person name="Clavel T."/>
        </authorList>
    </citation>
    <scope>NUCLEOTIDE SEQUENCE [LARGE SCALE GENOMIC DNA]</scope>
    <source>
        <strain evidence="9 10">WCA3-693-APC-4?</strain>
    </source>
</reference>
<dbReference type="PANTHER" id="PTHR42756">
    <property type="entry name" value="TRANSCRIPTIONAL REGULATOR, MARR"/>
    <property type="match status" value="1"/>
</dbReference>
<evidence type="ECO:0000313" key="9">
    <source>
        <dbReference type="EMBL" id="MSU02734.1"/>
    </source>
</evidence>
<comment type="similarity">
    <text evidence="5">Belongs to the SarZ family.</text>
</comment>
<evidence type="ECO:0000256" key="4">
    <source>
        <dbReference type="ARBA" id="ARBA00023163"/>
    </source>
</evidence>